<dbReference type="EMBL" id="OOIP01000024">
    <property type="protein sequence ID" value="SPO41054.1"/>
    <property type="molecule type" value="Genomic_DNA"/>
</dbReference>
<gene>
    <name evidence="2" type="ORF">PSFLO_06536</name>
</gene>
<reference evidence="2 3" key="1">
    <citation type="submission" date="2018-03" db="EMBL/GenBank/DDBJ databases">
        <authorList>
            <person name="Guldener U."/>
        </authorList>
    </citation>
    <scope>NUCLEOTIDE SEQUENCE [LARGE SCALE GENOMIC DNA]</scope>
    <source>
        <strain evidence="2 3">DAOM196992</strain>
    </source>
</reference>
<keyword evidence="3" id="KW-1185">Reference proteome</keyword>
<sequence>MGHLAPDSPRPRVLLPSRHDRQPDAIEILQQQGLQLPSACETMRRGGPGCPAAVHSEAQRPITLCDHQDADALGFAKTTRQLAHGRNLRLRSRESSEVVKLAWRAGDTLDGVAELVVAPRPGIKVVYVVDADWRQIVCVVWEAGGELSDLTLAAREEADGADTVASREERARAAAANAAVAGPSLQQEISSFTAAAKPYIKAVEARRLKMGRPAFHTLTLGVASNDAAHIRNRSGDLAPYFTAGYHHNRAASDRFLASPAFEQLRRQVCRWTFACFPKAAEALALIGLGKHVVARDQSALTASDDRSDAGSDSSDLTELSDLSDVGDSSEPIRPGVAQADSAKPLSTFDPFARCKDRGPFFGYPYTRLTINLPSRHTNLARHKDSRDYKNGVSCVAPFGADLDLVVGPNVRIKARQGDLILFAARHLVHGNTGELTEERGSLVFHSHHSVARHSKAPVDDDRDAVFPYLEEALRTAITQSDEVGPCTGPSSSRQGPSRTKHGQPAKGSSTSVSLSKKAERQLSRKKRKRDEKWAKKQAPKLDEAAQADP</sequence>
<feature type="compositionally biased region" description="Basic and acidic residues" evidence="1">
    <location>
        <begin position="530"/>
        <end position="543"/>
    </location>
</feature>
<evidence type="ECO:0000313" key="3">
    <source>
        <dbReference type="Proteomes" id="UP000323386"/>
    </source>
</evidence>
<name>A0A5C3F9C8_9BASI</name>
<dbReference type="AlphaFoldDB" id="A0A5C3F9C8"/>
<feature type="compositionally biased region" description="Low complexity" evidence="1">
    <location>
        <begin position="310"/>
        <end position="323"/>
    </location>
</feature>
<dbReference type="Gene3D" id="3.60.130.30">
    <property type="match status" value="1"/>
</dbReference>
<organism evidence="2 3">
    <name type="scientific">Pseudozyma flocculosa</name>
    <dbReference type="NCBI Taxonomy" id="84751"/>
    <lineage>
        <taxon>Eukaryota</taxon>
        <taxon>Fungi</taxon>
        <taxon>Dikarya</taxon>
        <taxon>Basidiomycota</taxon>
        <taxon>Ustilaginomycotina</taxon>
        <taxon>Ustilaginomycetes</taxon>
        <taxon>Ustilaginales</taxon>
        <taxon>Ustilaginaceae</taxon>
        <taxon>Pseudozyma</taxon>
    </lineage>
</organism>
<feature type="compositionally biased region" description="Polar residues" evidence="1">
    <location>
        <begin position="488"/>
        <end position="497"/>
    </location>
</feature>
<feature type="region of interest" description="Disordered" evidence="1">
    <location>
        <begin position="300"/>
        <end position="342"/>
    </location>
</feature>
<evidence type="ECO:0000256" key="1">
    <source>
        <dbReference type="SAM" id="MobiDB-lite"/>
    </source>
</evidence>
<evidence type="ECO:0000313" key="2">
    <source>
        <dbReference type="EMBL" id="SPO41054.1"/>
    </source>
</evidence>
<accession>A0A5C3F9C8</accession>
<protein>
    <submittedName>
        <fullName evidence="2">Uncharacterized protein</fullName>
    </submittedName>
</protein>
<feature type="region of interest" description="Disordered" evidence="1">
    <location>
        <begin position="477"/>
        <end position="549"/>
    </location>
</feature>
<proteinExistence type="predicted"/>
<dbReference type="Proteomes" id="UP000323386">
    <property type="component" value="Unassembled WGS sequence"/>
</dbReference>